<dbReference type="Gene3D" id="3.50.50.60">
    <property type="entry name" value="FAD/NAD(P)-binding domain"/>
    <property type="match status" value="2"/>
</dbReference>
<dbReference type="AlphaFoldDB" id="A0A813ICU6"/>
<keyword evidence="2" id="KW-0285">Flavoprotein</keyword>
<feature type="binding site" evidence="5">
    <location>
        <position position="315"/>
    </location>
    <ligand>
        <name>FAD</name>
        <dbReference type="ChEBI" id="CHEBI:57692"/>
    </ligand>
</feature>
<dbReference type="Pfam" id="PF02852">
    <property type="entry name" value="Pyr_redox_dim"/>
    <property type="match status" value="1"/>
</dbReference>
<evidence type="ECO:0000256" key="1">
    <source>
        <dbReference type="ARBA" id="ARBA00007532"/>
    </source>
</evidence>
<comment type="caution">
    <text evidence="9">The sequence shown here is derived from an EMBL/GenBank/DDBJ whole genome shotgun (WGS) entry which is preliminary data.</text>
</comment>
<comment type="cofactor">
    <cofactor evidence="5">
        <name>FAD</name>
        <dbReference type="ChEBI" id="CHEBI:57692"/>
    </cofactor>
    <text evidence="5">Binds 1 FAD per subunit.</text>
</comment>
<evidence type="ECO:0000256" key="5">
    <source>
        <dbReference type="PIRSR" id="PIRSR000350-3"/>
    </source>
</evidence>
<dbReference type="GO" id="GO:0050660">
    <property type="term" value="F:flavin adenine dinucleotide binding"/>
    <property type="evidence" value="ECO:0007669"/>
    <property type="project" value="TreeGrafter"/>
</dbReference>
<sequence>MSAYDVVVIGAGSGGLTAAKTAARFGAKVLLVEKLPRLGGDCTWFGCVPSKALIRCARAVSEAKNGSRFGVAGVDPNAVSCNWPAVKQHIKNCQELIYKQDDSPEVLRALGIEVSLGLSASFTEKGKDILLLHDGDRLADYVTSRFFIICTGAGPATPPIRGLEAVPYLTYETIFDLDVLPASLAVVGGGPIGSELAQAFARFGVKVTIVGSLLPREDEEVRQVMRRAFESDGITLTTGRAESVELQAGGRGVLLKLSGGQTVVCDRLLVAAGRKAKGLEALQLDKAGVKWSASGIEVNKSSLRTSAKHIYAAGDCLGGLQFTHLAGYQAAVAAFNCVQAVGTKAPSPEAVPRCTFTHPEVASVGMSLEEAQAKLGFDNVTVSVRHLNHVDRAVCEGDTDGFIKIISGSGGRILGATVVANVAGEIASELGLAVSAKLTMSTVASCMHAYPTMCFALQQIAADHTYGALENNFALKCLRRCFGPRLLGRDDKGSSSSEDTS</sequence>
<dbReference type="PIRSF" id="PIRSF000350">
    <property type="entry name" value="Mercury_reductase_MerA"/>
    <property type="match status" value="1"/>
</dbReference>
<dbReference type="EMBL" id="CAJNNW010006827">
    <property type="protein sequence ID" value="CAE8648656.1"/>
    <property type="molecule type" value="Genomic_DNA"/>
</dbReference>
<organism evidence="9 10">
    <name type="scientific">Polarella glacialis</name>
    <name type="common">Dinoflagellate</name>
    <dbReference type="NCBI Taxonomy" id="89957"/>
    <lineage>
        <taxon>Eukaryota</taxon>
        <taxon>Sar</taxon>
        <taxon>Alveolata</taxon>
        <taxon>Dinophyceae</taxon>
        <taxon>Suessiales</taxon>
        <taxon>Suessiaceae</taxon>
        <taxon>Polarella</taxon>
    </lineage>
</organism>
<keyword evidence="5" id="KW-0520">NAD</keyword>
<evidence type="ECO:0000259" key="7">
    <source>
        <dbReference type="Pfam" id="PF02852"/>
    </source>
</evidence>
<dbReference type="InterPro" id="IPR004099">
    <property type="entry name" value="Pyr_nucl-diS_OxRdtase_dimer"/>
</dbReference>
<dbReference type="PRINTS" id="PR00411">
    <property type="entry name" value="PNDRDTASEI"/>
</dbReference>
<feature type="domain" description="Pyridine nucleotide-disulphide oxidoreductase dimerisation" evidence="7">
    <location>
        <begin position="351"/>
        <end position="454"/>
    </location>
</feature>
<reference evidence="9" key="1">
    <citation type="submission" date="2021-02" db="EMBL/GenBank/DDBJ databases">
        <authorList>
            <person name="Dougan E. K."/>
            <person name="Rhodes N."/>
            <person name="Thang M."/>
            <person name="Chan C."/>
        </authorList>
    </citation>
    <scope>NUCLEOTIDE SEQUENCE</scope>
</reference>
<protein>
    <recommendedName>
        <fullName evidence="11">Mercuric reductase</fullName>
    </recommendedName>
</protein>
<name>A0A813ICU6_POLGL</name>
<comment type="similarity">
    <text evidence="1">Belongs to the class-I pyridine nucleotide-disulfide oxidoreductase family.</text>
</comment>
<evidence type="ECO:0000259" key="8">
    <source>
        <dbReference type="Pfam" id="PF07992"/>
    </source>
</evidence>
<feature type="domain" description="FAD/NAD(P)-binding" evidence="8">
    <location>
        <begin position="4"/>
        <end position="330"/>
    </location>
</feature>
<dbReference type="Pfam" id="PF07992">
    <property type="entry name" value="Pyr_redox_2"/>
    <property type="match status" value="1"/>
</dbReference>
<evidence type="ECO:0000256" key="2">
    <source>
        <dbReference type="ARBA" id="ARBA00022630"/>
    </source>
</evidence>
<dbReference type="Gene3D" id="3.30.390.30">
    <property type="match status" value="1"/>
</dbReference>
<evidence type="ECO:0008006" key="11">
    <source>
        <dbReference type="Google" id="ProtNLM"/>
    </source>
</evidence>
<keyword evidence="5" id="KW-0547">Nucleotide-binding</keyword>
<evidence type="ECO:0000313" key="9">
    <source>
        <dbReference type="EMBL" id="CAE8648656.1"/>
    </source>
</evidence>
<dbReference type="PANTHER" id="PTHR43014">
    <property type="entry name" value="MERCURIC REDUCTASE"/>
    <property type="match status" value="1"/>
</dbReference>
<gene>
    <name evidence="9" type="ORF">PGLA2088_LOCUS6750</name>
</gene>
<dbReference type="FunFam" id="3.30.390.30:FF:000001">
    <property type="entry name" value="Dihydrolipoyl dehydrogenase"/>
    <property type="match status" value="1"/>
</dbReference>
<dbReference type="InterPro" id="IPR036188">
    <property type="entry name" value="FAD/NAD-bd_sf"/>
</dbReference>
<keyword evidence="3 5" id="KW-0274">FAD</keyword>
<feature type="disulfide bond" description="Redox-active" evidence="6">
    <location>
        <begin position="42"/>
        <end position="47"/>
    </location>
</feature>
<dbReference type="InterPro" id="IPR023753">
    <property type="entry name" value="FAD/NAD-binding_dom"/>
</dbReference>
<dbReference type="PRINTS" id="PR00368">
    <property type="entry name" value="FADPNR"/>
</dbReference>
<dbReference type="SUPFAM" id="SSF55424">
    <property type="entry name" value="FAD/NAD-linked reductases, dimerisation (C-terminal) domain"/>
    <property type="match status" value="1"/>
</dbReference>
<dbReference type="InterPro" id="IPR016156">
    <property type="entry name" value="FAD/NAD-linked_Rdtase_dimer_sf"/>
</dbReference>
<proteinExistence type="inferred from homology"/>
<dbReference type="GO" id="GO:0003955">
    <property type="term" value="F:NAD(P)H dehydrogenase (quinone) activity"/>
    <property type="evidence" value="ECO:0007669"/>
    <property type="project" value="TreeGrafter"/>
</dbReference>
<evidence type="ECO:0000256" key="6">
    <source>
        <dbReference type="PIRSR" id="PIRSR000350-4"/>
    </source>
</evidence>
<keyword evidence="4" id="KW-0560">Oxidoreductase</keyword>
<accession>A0A813ICU6</accession>
<dbReference type="Proteomes" id="UP000626109">
    <property type="component" value="Unassembled WGS sequence"/>
</dbReference>
<evidence type="ECO:0000256" key="3">
    <source>
        <dbReference type="ARBA" id="ARBA00022827"/>
    </source>
</evidence>
<feature type="binding site" evidence="5">
    <location>
        <position position="51"/>
    </location>
    <ligand>
        <name>FAD</name>
        <dbReference type="ChEBI" id="CHEBI:57692"/>
    </ligand>
</feature>
<dbReference type="PANTHER" id="PTHR43014:SF2">
    <property type="entry name" value="MERCURIC REDUCTASE"/>
    <property type="match status" value="1"/>
</dbReference>
<dbReference type="InterPro" id="IPR001100">
    <property type="entry name" value="Pyr_nuc-diS_OxRdtase"/>
</dbReference>
<dbReference type="SUPFAM" id="SSF51905">
    <property type="entry name" value="FAD/NAD(P)-binding domain"/>
    <property type="match status" value="1"/>
</dbReference>
<evidence type="ECO:0000313" key="10">
    <source>
        <dbReference type="Proteomes" id="UP000626109"/>
    </source>
</evidence>
<feature type="binding site" evidence="5">
    <location>
        <position position="273"/>
    </location>
    <ligand>
        <name>NAD(+)</name>
        <dbReference type="ChEBI" id="CHEBI:57540"/>
    </ligand>
</feature>
<feature type="binding site" evidence="5">
    <location>
        <begin position="188"/>
        <end position="195"/>
    </location>
    <ligand>
        <name>NAD(+)</name>
        <dbReference type="ChEBI" id="CHEBI:57540"/>
    </ligand>
</feature>
<evidence type="ECO:0000256" key="4">
    <source>
        <dbReference type="ARBA" id="ARBA00023002"/>
    </source>
</evidence>